<feature type="coiled-coil region" evidence="1">
    <location>
        <begin position="186"/>
        <end position="269"/>
    </location>
</feature>
<feature type="region of interest" description="Disordered" evidence="2">
    <location>
        <begin position="1"/>
        <end position="29"/>
    </location>
</feature>
<feature type="non-terminal residue" evidence="3">
    <location>
        <position position="1"/>
    </location>
</feature>
<evidence type="ECO:0000313" key="3">
    <source>
        <dbReference type="EMBL" id="JAP89494.1"/>
    </source>
</evidence>
<feature type="compositionally biased region" description="Basic residues" evidence="2">
    <location>
        <begin position="1"/>
        <end position="12"/>
    </location>
</feature>
<evidence type="ECO:0000256" key="1">
    <source>
        <dbReference type="SAM" id="Coils"/>
    </source>
</evidence>
<feature type="coiled-coil region" evidence="1">
    <location>
        <begin position="376"/>
        <end position="407"/>
    </location>
</feature>
<evidence type="ECO:0000256" key="2">
    <source>
        <dbReference type="SAM" id="MobiDB-lite"/>
    </source>
</evidence>
<reference evidence="3" key="1">
    <citation type="submission" date="2015-07" db="EMBL/GenBank/DDBJ databases">
        <title>Adaptation to a free-living lifestyle via gene acquisitions in the diplomonad Trepomonas sp. PC1.</title>
        <authorList>
            <person name="Xu F."/>
            <person name="Jerlstrom-Hultqvist J."/>
            <person name="Kolisko M."/>
            <person name="Simpson A.G.B."/>
            <person name="Roger A.J."/>
            <person name="Svard S.G."/>
            <person name="Andersson J.O."/>
        </authorList>
    </citation>
    <scope>NUCLEOTIDE SEQUENCE</scope>
    <source>
        <strain evidence="3">PC1</strain>
    </source>
</reference>
<gene>
    <name evidence="3" type="ORF">TPC1_31011</name>
</gene>
<proteinExistence type="predicted"/>
<protein>
    <submittedName>
        <fullName evidence="3">Uncharacterized protein</fullName>
    </submittedName>
</protein>
<dbReference type="AlphaFoldDB" id="A0A146K121"/>
<feature type="compositionally biased region" description="Basic and acidic residues" evidence="2">
    <location>
        <begin position="13"/>
        <end position="28"/>
    </location>
</feature>
<sequence length="429" mass="50567">ADQAKIQKKKESKPKQQKSDDKDKKPRVDPYFVQMQADQAKIQEEIVKLYDQLKQNGQELKELYPQAKEKYIPVTEQERQDRTTMKNLYDEIKKLNEIIGDKADHQKVKYQSMEDLEDAIYQLEYNLEHDNHTVAQEKELKKQIDELIKLKFDLPALLVQKKARDDAFQQRSKLYDQLKPLKEKEAILLKAKNEQLKQKLDEKLEKDQRDQLITEKKQLGDSISKKIEELKKQKDEIFKAFQAESDVRRKEFAKKQEENQKKYESLKEARVVVDELKDAGARVFEKGEKNSGEYEVSIPKLDYDPKAASKNGLVGWLKAEIEKPEPKVEDKKELSKQEQKKLRQQKKIVMLDLTVDAWLDDLRIKPEDVATKEQKIAVLEKVQNGVNEEIQKENDEKMAKINALIEKLKQHATVHIVEYKPFERKEEKK</sequence>
<dbReference type="EMBL" id="GDID01007112">
    <property type="protein sequence ID" value="JAP89494.1"/>
    <property type="molecule type" value="Transcribed_RNA"/>
</dbReference>
<organism evidence="3">
    <name type="scientific">Trepomonas sp. PC1</name>
    <dbReference type="NCBI Taxonomy" id="1076344"/>
    <lineage>
        <taxon>Eukaryota</taxon>
        <taxon>Metamonada</taxon>
        <taxon>Diplomonadida</taxon>
        <taxon>Hexamitidae</taxon>
        <taxon>Hexamitinae</taxon>
        <taxon>Trepomonas</taxon>
    </lineage>
</organism>
<keyword evidence="1" id="KW-0175">Coiled coil</keyword>
<name>A0A146K121_9EUKA</name>
<accession>A0A146K121</accession>